<name>A0A2T0A0G9_RHOTO</name>
<accession>A0A2T0A0G9</accession>
<gene>
    <name evidence="1" type="ORF">AAT19DRAFT_10352</name>
</gene>
<organism evidence="1 2">
    <name type="scientific">Rhodotorula toruloides</name>
    <name type="common">Yeast</name>
    <name type="synonym">Rhodosporidium toruloides</name>
    <dbReference type="NCBI Taxonomy" id="5286"/>
    <lineage>
        <taxon>Eukaryota</taxon>
        <taxon>Fungi</taxon>
        <taxon>Dikarya</taxon>
        <taxon>Basidiomycota</taxon>
        <taxon>Pucciniomycotina</taxon>
        <taxon>Microbotryomycetes</taxon>
        <taxon>Sporidiobolales</taxon>
        <taxon>Sporidiobolaceae</taxon>
        <taxon>Rhodotorula</taxon>
    </lineage>
</organism>
<sequence>MGDSGSSSDAVFAQPVSTDVPDRPTLASGWLPFSLLSLPHPIRLFSLLARMSDHPRPHINSKFDSPEEARNHFLGLPTSAPSHHDAPTQHATYKAEILLAWARIHYPGSRPYNPTNDGDLVSAQALQERWRSQIARLEDTGLRRWGVGGAEHGEVFVRVNEHGQKEWILPAVPVAVTWSTGKKNLDRQGWVVRYTPSQGPHDIIEHIACPAYVLQPHAMDQPHVGRELVFVKEWKAGDRSELRWPYGLTVKSNGATDQWQYQVYPVGLHNLTETTPPPSTTSIWTCQIGSRHTVEKYIFDLELTHKIVELERQQAHVPLARAGAA</sequence>
<reference evidence="1 2" key="1">
    <citation type="journal article" date="2018" name="Elife">
        <title>Functional genomics of lipid metabolism in the oleaginous yeast Rhodosporidium toruloides.</title>
        <authorList>
            <person name="Coradetti S.T."/>
            <person name="Pinel D."/>
            <person name="Geiselman G."/>
            <person name="Ito M."/>
            <person name="Mondo S."/>
            <person name="Reilly M.C."/>
            <person name="Cheng Y.F."/>
            <person name="Bauer S."/>
            <person name="Grigoriev I."/>
            <person name="Gladden J.M."/>
            <person name="Simmons B.A."/>
            <person name="Brem R."/>
            <person name="Arkin A.P."/>
            <person name="Skerker J.M."/>
        </authorList>
    </citation>
    <scope>NUCLEOTIDE SEQUENCE [LARGE SCALE GENOMIC DNA]</scope>
    <source>
        <strain evidence="1 2">NBRC 0880</strain>
    </source>
</reference>
<dbReference type="EMBL" id="LCTV02000012">
    <property type="protein sequence ID" value="PRQ71494.1"/>
    <property type="molecule type" value="Genomic_DNA"/>
</dbReference>
<dbReference type="OrthoDB" id="10330678at2759"/>
<evidence type="ECO:0000313" key="1">
    <source>
        <dbReference type="EMBL" id="PRQ71494.1"/>
    </source>
</evidence>
<dbReference type="AlphaFoldDB" id="A0A2T0A0G9"/>
<dbReference type="Proteomes" id="UP000239560">
    <property type="component" value="Unassembled WGS sequence"/>
</dbReference>
<evidence type="ECO:0000313" key="2">
    <source>
        <dbReference type="Proteomes" id="UP000239560"/>
    </source>
</evidence>
<protein>
    <submittedName>
        <fullName evidence="1">Uncharacterized protein</fullName>
    </submittedName>
</protein>
<proteinExistence type="predicted"/>
<comment type="caution">
    <text evidence="1">The sequence shown here is derived from an EMBL/GenBank/DDBJ whole genome shotgun (WGS) entry which is preliminary data.</text>
</comment>